<keyword evidence="3" id="KW-1185">Reference proteome</keyword>
<accession>A0A7K1FG38</accession>
<dbReference type="InterPro" id="IPR011009">
    <property type="entry name" value="Kinase-like_dom_sf"/>
</dbReference>
<dbReference type="EMBL" id="WLYK01000001">
    <property type="protein sequence ID" value="MTD13030.1"/>
    <property type="molecule type" value="Genomic_DNA"/>
</dbReference>
<dbReference type="PROSITE" id="PS00109">
    <property type="entry name" value="PROTEIN_KINASE_TYR"/>
    <property type="match status" value="1"/>
</dbReference>
<dbReference type="GO" id="GO:0004672">
    <property type="term" value="F:protein kinase activity"/>
    <property type="evidence" value="ECO:0007669"/>
    <property type="project" value="InterPro"/>
</dbReference>
<feature type="domain" description="Aminoglycoside phosphotransferase" evidence="1">
    <location>
        <begin position="80"/>
        <end position="288"/>
    </location>
</feature>
<dbReference type="Gene3D" id="3.30.200.20">
    <property type="entry name" value="Phosphorylase Kinase, domain 1"/>
    <property type="match status" value="1"/>
</dbReference>
<dbReference type="PANTHER" id="PTHR21310">
    <property type="entry name" value="AMINOGLYCOSIDE PHOSPHOTRANSFERASE-RELATED-RELATED"/>
    <property type="match status" value="1"/>
</dbReference>
<dbReference type="RefSeq" id="WP_154766983.1">
    <property type="nucleotide sequence ID" value="NZ_WLYK01000001.1"/>
</dbReference>
<dbReference type="AlphaFoldDB" id="A0A7K1FG38"/>
<reference evidence="2 3" key="1">
    <citation type="submission" date="2019-11" db="EMBL/GenBank/DDBJ databases">
        <authorList>
            <person name="Jiang L.-Q."/>
        </authorList>
    </citation>
    <scope>NUCLEOTIDE SEQUENCE [LARGE SCALE GENOMIC DNA]</scope>
    <source>
        <strain evidence="2 3">YIM 132087</strain>
    </source>
</reference>
<dbReference type="Proteomes" id="UP000460221">
    <property type="component" value="Unassembled WGS sequence"/>
</dbReference>
<sequence length="353" mass="38639">MTATTPPAPVPEFLDDLAGTVQREWGADGPVRLTGVDRRSEGNSWETYLATVEWSTDGRPRRTPIAVKRQPVAGIVGDYDVDREVVLLAAAARSGCPVPRVLAHRVGGTGGRGFFVMEQAQGRIPLPGDLGRELPDPADRARLGRDIAAVMATLHAGPVDDPELARVLGTTPDEARSPVREVGHWDAAYRAVPATPVPLLDLALDWLHARTGAVSGRVALVHNDLRVGNIVLTDGRLSCVLDWETAHLGDPAADLAWFGMRTFRGRSASWGRLLREDEFLDHYAVAAGWRPSTESLRYWTVLGLVKTAVGCLQAVRMYSDGSRGDLRYANMAHSVHYGLYWLAQMLRDREWGE</sequence>
<evidence type="ECO:0000259" key="1">
    <source>
        <dbReference type="Pfam" id="PF01636"/>
    </source>
</evidence>
<dbReference type="PANTHER" id="PTHR21310:SF57">
    <property type="entry name" value="BLR2944 PROTEIN"/>
    <property type="match status" value="1"/>
</dbReference>
<dbReference type="CDD" id="cd05154">
    <property type="entry name" value="ACAD10_11_N-like"/>
    <property type="match status" value="1"/>
</dbReference>
<dbReference type="InterPro" id="IPR041726">
    <property type="entry name" value="ACAD10_11_N"/>
</dbReference>
<name>A0A7K1FG38_9ACTN</name>
<dbReference type="InterPro" id="IPR051678">
    <property type="entry name" value="AGP_Transferase"/>
</dbReference>
<evidence type="ECO:0000313" key="2">
    <source>
        <dbReference type="EMBL" id="MTD13030.1"/>
    </source>
</evidence>
<protein>
    <submittedName>
        <fullName evidence="2">Phosphotransferase</fullName>
    </submittedName>
</protein>
<evidence type="ECO:0000313" key="3">
    <source>
        <dbReference type="Proteomes" id="UP000460221"/>
    </source>
</evidence>
<dbReference type="Pfam" id="PF01636">
    <property type="entry name" value="APH"/>
    <property type="match status" value="1"/>
</dbReference>
<gene>
    <name evidence="2" type="ORF">GIS00_03600</name>
</gene>
<keyword evidence="2" id="KW-0808">Transferase</keyword>
<comment type="caution">
    <text evidence="2">The sequence shown here is derived from an EMBL/GenBank/DDBJ whole genome shotgun (WGS) entry which is preliminary data.</text>
</comment>
<proteinExistence type="predicted"/>
<dbReference type="SUPFAM" id="SSF56112">
    <property type="entry name" value="Protein kinase-like (PK-like)"/>
    <property type="match status" value="1"/>
</dbReference>
<organism evidence="2 3">
    <name type="scientific">Nakamurella alba</name>
    <dbReference type="NCBI Taxonomy" id="2665158"/>
    <lineage>
        <taxon>Bacteria</taxon>
        <taxon>Bacillati</taxon>
        <taxon>Actinomycetota</taxon>
        <taxon>Actinomycetes</taxon>
        <taxon>Nakamurellales</taxon>
        <taxon>Nakamurellaceae</taxon>
        <taxon>Nakamurella</taxon>
    </lineage>
</organism>
<dbReference type="InterPro" id="IPR008266">
    <property type="entry name" value="Tyr_kinase_AS"/>
</dbReference>
<dbReference type="Gene3D" id="3.90.1200.10">
    <property type="match status" value="1"/>
</dbReference>
<dbReference type="InterPro" id="IPR002575">
    <property type="entry name" value="Aminoglycoside_PTrfase"/>
</dbReference>